<dbReference type="Proteomes" id="UP001197247">
    <property type="component" value="Unassembled WGS sequence"/>
</dbReference>
<evidence type="ECO:0000256" key="1">
    <source>
        <dbReference type="SAM" id="Phobius"/>
    </source>
</evidence>
<feature type="transmembrane region" description="Helical" evidence="1">
    <location>
        <begin position="333"/>
        <end position="351"/>
    </location>
</feature>
<feature type="transmembrane region" description="Helical" evidence="1">
    <location>
        <begin position="213"/>
        <end position="236"/>
    </location>
</feature>
<feature type="transmembrane region" description="Helical" evidence="1">
    <location>
        <begin position="310"/>
        <end position="327"/>
    </location>
</feature>
<keyword evidence="4" id="KW-0012">Acyltransferase</keyword>
<dbReference type="InterPro" id="IPR050879">
    <property type="entry name" value="Acyltransferase_3"/>
</dbReference>
<evidence type="ECO:0000313" key="5">
    <source>
        <dbReference type="Proteomes" id="UP001197247"/>
    </source>
</evidence>
<dbReference type="RefSeq" id="WP_214159573.1">
    <property type="nucleotide sequence ID" value="NZ_JAHBAY010000015.1"/>
</dbReference>
<keyword evidence="1" id="KW-1133">Transmembrane helix</keyword>
<sequence length="712" mass="76177">MSYLDLETDPRVSPVDDVKTAVRPGFRPDIEGLRALAVLLVVLYHCGVGGFGGGFVGVDVFFVISGFLITSQLAREAATTGRVRIGRFYARRALRLLPAATLVLVCTLAAAWCWMPPVRLRAIAGDALAGAGYVLNLRLIQVGNDYRSSGASPSPLQHFWSLAVEEQFYLVIPLLAVLGLVLLRRRAVFAGLLTALVAASFVFSVTSSGTDPVAAYLGAPARAWELGAGALLALALPRVRVLRVLAPPLRWAGLAAIGFGAVTFGETTPFPGWPAAIPVLGALAVLAAGTASPGRTLTVPLLEFIGARSYSWYLWHWPVLVVAPYLLGHEIELPERLLAALVALGLAAVTYSMVEQPLRHHPELRQKSWRAGLLAVGLTVTTVAVALLVPMLPARQTQGEGVATGLDLAGTGPARDRQLSGRLEAAALVTALPRNLRPSLAQARTDDPAIARNGCLVPVGATLSPEHCESLGHAGGRVTVVLFGDSHAAQWYPALNALAQRRNWRLAVFTKLMCTPAEVELYAEQFRGRYETCDAWRQNAIGRIQELRPNLVVMTSIADHMDLLEHTGDPDGTWARGWATTAGRLRSATADLVFLADTPKAKGDVPECLSQNPRDVQACAQSPQRAAGSGRRTRIAGEVASAGARVIDPTPWFCDVSSCPVVVDDTLVYRDDNHITGRYVRTLAPLLLDELVRGAEPARSVRDVRSGRASAS</sequence>
<feature type="transmembrane region" description="Helical" evidence="1">
    <location>
        <begin position="188"/>
        <end position="207"/>
    </location>
</feature>
<dbReference type="Pfam" id="PF01757">
    <property type="entry name" value="Acyl_transf_3"/>
    <property type="match status" value="1"/>
</dbReference>
<proteinExistence type="predicted"/>
<dbReference type="InterPro" id="IPR002656">
    <property type="entry name" value="Acyl_transf_3_dom"/>
</dbReference>
<dbReference type="GO" id="GO:0016746">
    <property type="term" value="F:acyltransferase activity"/>
    <property type="evidence" value="ECO:0007669"/>
    <property type="project" value="UniProtKB-KW"/>
</dbReference>
<feature type="domain" description="SGNH" evidence="3">
    <location>
        <begin position="466"/>
        <end position="688"/>
    </location>
</feature>
<comment type="caution">
    <text evidence="4">The sequence shown here is derived from an EMBL/GenBank/DDBJ whole genome shotgun (WGS) entry which is preliminary data.</text>
</comment>
<keyword evidence="4" id="KW-0808">Transferase</keyword>
<organism evidence="4 5">
    <name type="scientific">Kineosporia corallincola</name>
    <dbReference type="NCBI Taxonomy" id="2835133"/>
    <lineage>
        <taxon>Bacteria</taxon>
        <taxon>Bacillati</taxon>
        <taxon>Actinomycetota</taxon>
        <taxon>Actinomycetes</taxon>
        <taxon>Kineosporiales</taxon>
        <taxon>Kineosporiaceae</taxon>
        <taxon>Kineosporia</taxon>
    </lineage>
</organism>
<dbReference type="PANTHER" id="PTHR23028">
    <property type="entry name" value="ACETYLTRANSFERASE"/>
    <property type="match status" value="1"/>
</dbReference>
<reference evidence="4 5" key="1">
    <citation type="submission" date="2021-05" db="EMBL/GenBank/DDBJ databases">
        <title>Kineosporia and Streptomyces sp. nov. two new marine actinobacteria isolated from Coral.</title>
        <authorList>
            <person name="Buangrab K."/>
            <person name="Sutthacheep M."/>
            <person name="Yeemin T."/>
            <person name="Harunari E."/>
            <person name="Igarashi Y."/>
            <person name="Kanchanasin P."/>
            <person name="Tanasupawat S."/>
            <person name="Phongsopitanun W."/>
        </authorList>
    </citation>
    <scope>NUCLEOTIDE SEQUENCE [LARGE SCALE GENOMIC DNA]</scope>
    <source>
        <strain evidence="4 5">J2-2</strain>
    </source>
</reference>
<feature type="transmembrane region" description="Helical" evidence="1">
    <location>
        <begin position="57"/>
        <end position="74"/>
    </location>
</feature>
<feature type="domain" description="Acyltransferase 3" evidence="2">
    <location>
        <begin position="29"/>
        <end position="351"/>
    </location>
</feature>
<evidence type="ECO:0000259" key="2">
    <source>
        <dbReference type="Pfam" id="PF01757"/>
    </source>
</evidence>
<name>A0ABS5TR03_9ACTN</name>
<evidence type="ECO:0000259" key="3">
    <source>
        <dbReference type="Pfam" id="PF19040"/>
    </source>
</evidence>
<evidence type="ECO:0000313" key="4">
    <source>
        <dbReference type="EMBL" id="MBT0773036.1"/>
    </source>
</evidence>
<accession>A0ABS5TR03</accession>
<protein>
    <submittedName>
        <fullName evidence="4">Acyltransferase</fullName>
    </submittedName>
</protein>
<feature type="transmembrane region" description="Helical" evidence="1">
    <location>
        <begin position="248"/>
        <end position="265"/>
    </location>
</feature>
<feature type="transmembrane region" description="Helical" evidence="1">
    <location>
        <begin position="271"/>
        <end position="289"/>
    </location>
</feature>
<keyword evidence="1" id="KW-0812">Transmembrane</keyword>
<dbReference type="InterPro" id="IPR043968">
    <property type="entry name" value="SGNH"/>
</dbReference>
<keyword evidence="5" id="KW-1185">Reference proteome</keyword>
<dbReference type="EMBL" id="JAHBAY010000015">
    <property type="protein sequence ID" value="MBT0773036.1"/>
    <property type="molecule type" value="Genomic_DNA"/>
</dbReference>
<feature type="transmembrane region" description="Helical" evidence="1">
    <location>
        <begin position="94"/>
        <end position="112"/>
    </location>
</feature>
<keyword evidence="1" id="KW-0472">Membrane</keyword>
<feature type="transmembrane region" description="Helical" evidence="1">
    <location>
        <begin position="371"/>
        <end position="392"/>
    </location>
</feature>
<dbReference type="PANTHER" id="PTHR23028:SF53">
    <property type="entry name" value="ACYL_TRANSF_3 DOMAIN-CONTAINING PROTEIN"/>
    <property type="match status" value="1"/>
</dbReference>
<dbReference type="Pfam" id="PF19040">
    <property type="entry name" value="SGNH"/>
    <property type="match status" value="1"/>
</dbReference>
<gene>
    <name evidence="4" type="ORF">KIH74_29100</name>
</gene>
<feature type="transmembrane region" description="Helical" evidence="1">
    <location>
        <begin position="167"/>
        <end position="183"/>
    </location>
</feature>